<dbReference type="PANTHER" id="PTHR31739:SF3">
    <property type="entry name" value="ENT-KAUR-16-ENE SYNTHASE, CHLOROPLASTIC"/>
    <property type="match status" value="1"/>
</dbReference>
<reference evidence="6" key="1">
    <citation type="journal article" date="2017" name="Nature">
        <title>The sunflower genome provides insights into oil metabolism, flowering and Asterid evolution.</title>
        <authorList>
            <person name="Badouin H."/>
            <person name="Gouzy J."/>
            <person name="Grassa C.J."/>
            <person name="Murat F."/>
            <person name="Staton S.E."/>
            <person name="Cottret L."/>
            <person name="Lelandais-Briere C."/>
            <person name="Owens G.L."/>
            <person name="Carrere S."/>
            <person name="Mayjonade B."/>
            <person name="Legrand L."/>
            <person name="Gill N."/>
            <person name="Kane N.C."/>
            <person name="Bowers J.E."/>
            <person name="Hubner S."/>
            <person name="Bellec A."/>
            <person name="Berard A."/>
            <person name="Berges H."/>
            <person name="Blanchet N."/>
            <person name="Boniface M.C."/>
            <person name="Brunel D."/>
            <person name="Catrice O."/>
            <person name="Chaidir N."/>
            <person name="Claudel C."/>
            <person name="Donnadieu C."/>
            <person name="Faraut T."/>
            <person name="Fievet G."/>
            <person name="Helmstetter N."/>
            <person name="King M."/>
            <person name="Knapp S.J."/>
            <person name="Lai Z."/>
            <person name="Le Paslier M.C."/>
            <person name="Lippi Y."/>
            <person name="Lorenzon L."/>
            <person name="Mandel J.R."/>
            <person name="Marage G."/>
            <person name="Marchand G."/>
            <person name="Marquand E."/>
            <person name="Bret-Mestries E."/>
            <person name="Morien E."/>
            <person name="Nambeesan S."/>
            <person name="Nguyen T."/>
            <person name="Pegot-Espagnet P."/>
            <person name="Pouilly N."/>
            <person name="Raftis F."/>
            <person name="Sallet E."/>
            <person name="Schiex T."/>
            <person name="Thomas J."/>
            <person name="Vandecasteele C."/>
            <person name="Vares D."/>
            <person name="Vear F."/>
            <person name="Vautrin S."/>
            <person name="Crespi M."/>
            <person name="Mangin B."/>
            <person name="Burke J.M."/>
            <person name="Salse J."/>
            <person name="Munos S."/>
            <person name="Vincourt P."/>
            <person name="Rieseberg L.H."/>
            <person name="Langlade N.B."/>
        </authorList>
    </citation>
    <scope>NUCLEOTIDE SEQUENCE</scope>
    <source>
        <tissue evidence="6">Leaves</tissue>
    </source>
</reference>
<evidence type="ECO:0000313" key="6">
    <source>
        <dbReference type="EMBL" id="KAF5761585.1"/>
    </source>
</evidence>
<keyword evidence="7" id="KW-1185">Reference proteome</keyword>
<dbReference type="GO" id="GO:0046872">
    <property type="term" value="F:metal ion binding"/>
    <property type="evidence" value="ECO:0007669"/>
    <property type="project" value="UniProtKB-KW"/>
</dbReference>
<evidence type="ECO:0000256" key="3">
    <source>
        <dbReference type="ARBA" id="ARBA00022842"/>
    </source>
</evidence>
<dbReference type="Gramene" id="mRNA:HanXRQr2_Chr16g0766821">
    <property type="protein sequence ID" value="mRNA:HanXRQr2_Chr16g0766821"/>
    <property type="gene ID" value="HanXRQr2_Chr16g0766821"/>
</dbReference>
<dbReference type="GO" id="GO:0009899">
    <property type="term" value="F:ent-kaurene synthase activity"/>
    <property type="evidence" value="ECO:0007669"/>
    <property type="project" value="UniProtKB-EC"/>
</dbReference>
<dbReference type="InterPro" id="IPR036965">
    <property type="entry name" value="Terpene_synth_N_sf"/>
</dbReference>
<dbReference type="GO" id="GO:0016114">
    <property type="term" value="P:terpenoid biosynthetic process"/>
    <property type="evidence" value="ECO:0007669"/>
    <property type="project" value="InterPro"/>
</dbReference>
<feature type="domain" description="Terpene synthase N-terminal" evidence="5">
    <location>
        <begin position="1"/>
        <end position="128"/>
    </location>
</feature>
<dbReference type="Proteomes" id="UP000215914">
    <property type="component" value="Unassembled WGS sequence"/>
</dbReference>
<protein>
    <submittedName>
        <fullName evidence="6">Ent-kaurene synthase</fullName>
        <ecNumber evidence="6">4.2.3.19</ecNumber>
    </submittedName>
</protein>
<dbReference type="InterPro" id="IPR008930">
    <property type="entry name" value="Terpenoid_cyclase/PrenylTrfase"/>
</dbReference>
<proteinExistence type="inferred from homology"/>
<accession>A0A9K3DV57</accession>
<evidence type="ECO:0000256" key="2">
    <source>
        <dbReference type="ARBA" id="ARBA00006333"/>
    </source>
</evidence>
<dbReference type="AlphaFoldDB" id="A0A9K3DV57"/>
<dbReference type="PANTHER" id="PTHR31739">
    <property type="entry name" value="ENT-COPALYL DIPHOSPHATE SYNTHASE, CHLOROPLASTIC"/>
    <property type="match status" value="1"/>
</dbReference>
<sequence length="161" mass="18701">MVDTLERLGIARHFSVEIKNVLDETYRRWVERDEQIFMDVVTCALAFRLLRINGYEVSPDPLEEITNEGAFKDEYAALEVYNASQILYPKELASGEQILRSGDFLSRITSTDSNRLSKFIQKEVENALMVPISTGLERINAKRYIDHYDVDDTRILKTTYR</sequence>
<organism evidence="6 7">
    <name type="scientific">Helianthus annuus</name>
    <name type="common">Common sunflower</name>
    <dbReference type="NCBI Taxonomy" id="4232"/>
    <lineage>
        <taxon>Eukaryota</taxon>
        <taxon>Viridiplantae</taxon>
        <taxon>Streptophyta</taxon>
        <taxon>Embryophyta</taxon>
        <taxon>Tracheophyta</taxon>
        <taxon>Spermatophyta</taxon>
        <taxon>Magnoliopsida</taxon>
        <taxon>eudicotyledons</taxon>
        <taxon>Gunneridae</taxon>
        <taxon>Pentapetalae</taxon>
        <taxon>asterids</taxon>
        <taxon>campanulids</taxon>
        <taxon>Asterales</taxon>
        <taxon>Asteraceae</taxon>
        <taxon>Asteroideae</taxon>
        <taxon>Heliantheae alliance</taxon>
        <taxon>Heliantheae</taxon>
        <taxon>Helianthus</taxon>
    </lineage>
</organism>
<evidence type="ECO:0000259" key="5">
    <source>
        <dbReference type="Pfam" id="PF01397"/>
    </source>
</evidence>
<name>A0A9K3DV57_HELAN</name>
<dbReference type="EMBL" id="MNCJ02000331">
    <property type="protein sequence ID" value="KAF5761585.1"/>
    <property type="molecule type" value="Genomic_DNA"/>
</dbReference>
<evidence type="ECO:0000313" key="7">
    <source>
        <dbReference type="Proteomes" id="UP000215914"/>
    </source>
</evidence>
<comment type="similarity">
    <text evidence="2">Belongs to the terpene synthase family.</text>
</comment>
<dbReference type="Gene3D" id="1.50.10.130">
    <property type="entry name" value="Terpene synthase, N-terminal domain"/>
    <property type="match status" value="1"/>
</dbReference>
<comment type="caution">
    <text evidence="6">The sequence shown here is derived from an EMBL/GenBank/DDBJ whole genome shotgun (WGS) entry which is preliminary data.</text>
</comment>
<reference evidence="6" key="2">
    <citation type="submission" date="2020-06" db="EMBL/GenBank/DDBJ databases">
        <title>Helianthus annuus Genome sequencing and assembly Release 2.</title>
        <authorList>
            <person name="Gouzy J."/>
            <person name="Langlade N."/>
            <person name="Munos S."/>
        </authorList>
    </citation>
    <scope>NUCLEOTIDE SEQUENCE</scope>
    <source>
        <tissue evidence="6">Leaves</tissue>
    </source>
</reference>
<dbReference type="SUPFAM" id="SSF48239">
    <property type="entry name" value="Terpenoid cyclases/Protein prenyltransferases"/>
    <property type="match status" value="1"/>
</dbReference>
<gene>
    <name evidence="6" type="ORF">HanXRQr2_Chr16g0766821</name>
</gene>
<keyword evidence="4 6" id="KW-0456">Lyase</keyword>
<keyword evidence="3" id="KW-0460">Magnesium</keyword>
<evidence type="ECO:0000256" key="1">
    <source>
        <dbReference type="ARBA" id="ARBA00001946"/>
    </source>
</evidence>
<dbReference type="Pfam" id="PF01397">
    <property type="entry name" value="Terpene_synth"/>
    <property type="match status" value="1"/>
</dbReference>
<dbReference type="InterPro" id="IPR050148">
    <property type="entry name" value="Terpene_synthase-like"/>
</dbReference>
<evidence type="ECO:0000256" key="4">
    <source>
        <dbReference type="ARBA" id="ARBA00023239"/>
    </source>
</evidence>
<comment type="cofactor">
    <cofactor evidence="1">
        <name>Mg(2+)</name>
        <dbReference type="ChEBI" id="CHEBI:18420"/>
    </cofactor>
</comment>
<dbReference type="InterPro" id="IPR001906">
    <property type="entry name" value="Terpene_synth_N"/>
</dbReference>
<dbReference type="EC" id="4.2.3.19" evidence="6"/>